<gene>
    <name evidence="3" type="ORF">XNOV1_A010135</name>
</gene>
<dbReference type="AlphaFoldDB" id="A0AAV1GNH0"/>
<dbReference type="PANTHER" id="PTHR23268:SF28">
    <property type="entry name" value="T CELL RECEPTOR BETA VARIABLE 19"/>
    <property type="match status" value="1"/>
</dbReference>
<name>A0AAV1GNH0_XYRNO</name>
<reference evidence="3" key="1">
    <citation type="submission" date="2023-08" db="EMBL/GenBank/DDBJ databases">
        <authorList>
            <person name="Alioto T."/>
            <person name="Alioto T."/>
            <person name="Gomez Garrido J."/>
        </authorList>
    </citation>
    <scope>NUCLEOTIDE SEQUENCE</scope>
</reference>
<feature type="signal peptide" evidence="2">
    <location>
        <begin position="1"/>
        <end position="21"/>
    </location>
</feature>
<feature type="chain" id="PRO_5043718270" description="Immunoglobulin V-set domain-containing protein" evidence="2">
    <location>
        <begin position="22"/>
        <end position="134"/>
    </location>
</feature>
<evidence type="ECO:0000256" key="1">
    <source>
        <dbReference type="ARBA" id="ARBA00022859"/>
    </source>
</evidence>
<dbReference type="GO" id="GO:0002376">
    <property type="term" value="P:immune system process"/>
    <property type="evidence" value="ECO:0007669"/>
    <property type="project" value="UniProtKB-KW"/>
</dbReference>
<dbReference type="Proteomes" id="UP001178508">
    <property type="component" value="Chromosome 15"/>
</dbReference>
<dbReference type="EMBL" id="OY660878">
    <property type="protein sequence ID" value="CAJ1074740.1"/>
    <property type="molecule type" value="Genomic_DNA"/>
</dbReference>
<keyword evidence="1" id="KW-0391">Immunity</keyword>
<evidence type="ECO:0000313" key="3">
    <source>
        <dbReference type="EMBL" id="CAJ1074740.1"/>
    </source>
</evidence>
<evidence type="ECO:0000313" key="4">
    <source>
        <dbReference type="Proteomes" id="UP001178508"/>
    </source>
</evidence>
<dbReference type="SUPFAM" id="SSF48726">
    <property type="entry name" value="Immunoglobulin"/>
    <property type="match status" value="1"/>
</dbReference>
<keyword evidence="4" id="KW-1185">Reference proteome</keyword>
<accession>A0AAV1GNH0</accession>
<dbReference type="InterPro" id="IPR013783">
    <property type="entry name" value="Ig-like_fold"/>
</dbReference>
<keyword evidence="2" id="KW-0732">Signal</keyword>
<dbReference type="PANTHER" id="PTHR23268">
    <property type="entry name" value="T-CELL RECEPTOR BETA CHAIN"/>
    <property type="match status" value="1"/>
</dbReference>
<proteinExistence type="predicted"/>
<dbReference type="GO" id="GO:0007166">
    <property type="term" value="P:cell surface receptor signaling pathway"/>
    <property type="evidence" value="ECO:0007669"/>
    <property type="project" value="TreeGrafter"/>
</dbReference>
<sequence>MMSSCLLVSIIASFWIRGVSLSKDKQVSQTPSNLLMKADGEVKMSFSHQIQLYDTVLWYRRSSGNTSLELIAYVRYESPYVELPFQSHFEVSGDGEKEAHLLIKNLRHPEHSGEYFGAAWRHSHKNRDAFVQKL</sequence>
<dbReference type="InterPro" id="IPR036179">
    <property type="entry name" value="Ig-like_dom_sf"/>
</dbReference>
<evidence type="ECO:0008006" key="5">
    <source>
        <dbReference type="Google" id="ProtNLM"/>
    </source>
</evidence>
<protein>
    <recommendedName>
        <fullName evidence="5">Immunoglobulin V-set domain-containing protein</fullName>
    </recommendedName>
</protein>
<organism evidence="3 4">
    <name type="scientific">Xyrichtys novacula</name>
    <name type="common">Pearly razorfish</name>
    <name type="synonym">Hemipteronotus novacula</name>
    <dbReference type="NCBI Taxonomy" id="13765"/>
    <lineage>
        <taxon>Eukaryota</taxon>
        <taxon>Metazoa</taxon>
        <taxon>Chordata</taxon>
        <taxon>Craniata</taxon>
        <taxon>Vertebrata</taxon>
        <taxon>Euteleostomi</taxon>
        <taxon>Actinopterygii</taxon>
        <taxon>Neopterygii</taxon>
        <taxon>Teleostei</taxon>
        <taxon>Neoteleostei</taxon>
        <taxon>Acanthomorphata</taxon>
        <taxon>Eupercaria</taxon>
        <taxon>Labriformes</taxon>
        <taxon>Labridae</taxon>
        <taxon>Xyrichtys</taxon>
    </lineage>
</organism>
<dbReference type="GO" id="GO:0005886">
    <property type="term" value="C:plasma membrane"/>
    <property type="evidence" value="ECO:0007669"/>
    <property type="project" value="TreeGrafter"/>
</dbReference>
<evidence type="ECO:0000256" key="2">
    <source>
        <dbReference type="SAM" id="SignalP"/>
    </source>
</evidence>
<dbReference type="InterPro" id="IPR050413">
    <property type="entry name" value="TCR_beta_variable"/>
</dbReference>
<dbReference type="Gene3D" id="2.60.40.10">
    <property type="entry name" value="Immunoglobulins"/>
    <property type="match status" value="1"/>
</dbReference>